<name>A0A1I1P6S8_9RHOB</name>
<dbReference type="InterPro" id="IPR009056">
    <property type="entry name" value="Cyt_c-like_dom"/>
</dbReference>
<dbReference type="PANTHER" id="PTHR30600">
    <property type="entry name" value="CYTOCHROME C PEROXIDASE-RELATED"/>
    <property type="match status" value="1"/>
</dbReference>
<feature type="domain" description="Cytochrome c" evidence="5">
    <location>
        <begin position="101"/>
        <end position="208"/>
    </location>
</feature>
<keyword evidence="7" id="KW-1185">Reference proteome</keyword>
<dbReference type="PIRSF" id="PIRSF028099">
    <property type="entry name" value="DUF1111"/>
    <property type="match status" value="1"/>
</dbReference>
<proteinExistence type="predicted"/>
<dbReference type="PANTHER" id="PTHR30600:SF4">
    <property type="entry name" value="CYTOCHROME C DOMAIN-CONTAINING PROTEIN"/>
    <property type="match status" value="1"/>
</dbReference>
<evidence type="ECO:0000256" key="4">
    <source>
        <dbReference type="PROSITE-ProRule" id="PRU00433"/>
    </source>
</evidence>
<dbReference type="GO" id="GO:0046872">
    <property type="term" value="F:metal ion binding"/>
    <property type="evidence" value="ECO:0007669"/>
    <property type="project" value="UniProtKB-KW"/>
</dbReference>
<keyword evidence="3 4" id="KW-0408">Iron</keyword>
<dbReference type="RefSeq" id="WP_093362256.1">
    <property type="nucleotide sequence ID" value="NZ_FOLG01000014.1"/>
</dbReference>
<dbReference type="Proteomes" id="UP000198728">
    <property type="component" value="Unassembled WGS sequence"/>
</dbReference>
<dbReference type="OrthoDB" id="9805202at2"/>
<evidence type="ECO:0000313" key="6">
    <source>
        <dbReference type="EMBL" id="SFD05634.1"/>
    </source>
</evidence>
<dbReference type="EMBL" id="FOLG01000014">
    <property type="protein sequence ID" value="SFD05634.1"/>
    <property type="molecule type" value="Genomic_DNA"/>
</dbReference>
<feature type="domain" description="Cytochrome c" evidence="5">
    <location>
        <begin position="386"/>
        <end position="520"/>
    </location>
</feature>
<dbReference type="AlphaFoldDB" id="A0A1I1P6S8"/>
<protein>
    <submittedName>
        <fullName evidence="6">CxxC motif-containing protein, DUF1111 family</fullName>
    </submittedName>
</protein>
<dbReference type="GO" id="GO:0004130">
    <property type="term" value="F:cytochrome-c peroxidase activity"/>
    <property type="evidence" value="ECO:0007669"/>
    <property type="project" value="TreeGrafter"/>
</dbReference>
<dbReference type="InterPro" id="IPR051395">
    <property type="entry name" value="Cytochrome_c_Peroxidase/MauG"/>
</dbReference>
<dbReference type="PROSITE" id="PS51007">
    <property type="entry name" value="CYTC"/>
    <property type="match status" value="2"/>
</dbReference>
<evidence type="ECO:0000313" key="7">
    <source>
        <dbReference type="Proteomes" id="UP000198728"/>
    </source>
</evidence>
<gene>
    <name evidence="6" type="ORF">SAMN04488094_11436</name>
</gene>
<keyword evidence="1 4" id="KW-0349">Heme</keyword>
<dbReference type="SUPFAM" id="SSF46626">
    <property type="entry name" value="Cytochrome c"/>
    <property type="match status" value="1"/>
</dbReference>
<dbReference type="Gene3D" id="1.10.760.10">
    <property type="entry name" value="Cytochrome c-like domain"/>
    <property type="match status" value="1"/>
</dbReference>
<dbReference type="STRING" id="441112.SAMN04488094_11436"/>
<reference evidence="6 7" key="1">
    <citation type="submission" date="2016-10" db="EMBL/GenBank/DDBJ databases">
        <authorList>
            <person name="de Groot N.N."/>
        </authorList>
    </citation>
    <scope>NUCLEOTIDE SEQUENCE [LARGE SCALE GENOMIC DNA]</scope>
    <source>
        <strain evidence="6 7">DSM 19548</strain>
    </source>
</reference>
<keyword evidence="2 4" id="KW-0479">Metal-binding</keyword>
<dbReference type="GO" id="GO:0009055">
    <property type="term" value="F:electron transfer activity"/>
    <property type="evidence" value="ECO:0007669"/>
    <property type="project" value="InterPro"/>
</dbReference>
<accession>A0A1I1P6S8</accession>
<sequence>MRGTGGQRVLAEGLVALLIAAGTAVPALDAEGAGWGEPHLVTVPRTGEEATRIEAAVAAPSDFTEAEDYEARPGGATSSVGGALHGAFSQPSANLRTGRGLDFELGRALFEKLWVAAPSATRASDGLGPLYNARSCASCHVGNGRGHPPDGSGDLGVSMVLKLSVPDSAKGQRGSAAAHWNAVPEPAYGWQVQDKSVAGMAAEGRPRVDYTPVAVALADGTVVELRRPEYLVERLAYGPMHPRLRTSARIAPPMIGLGLLEAIPEADILAGADPSDADGNGISGRANRVWSREHGQWMLGRFGWKAGQPTVEQQASEAFAHDMGLSTPLHPAAWGECTSAQGTCRSAPHGESGNDEGLEIPRAAMDLVTFYARNLSVPARREVGAPEVLLGKRVFHEAGCASCHQPAFVTHRLKDQPEQSFQLIYPYSDLLLHDMGPGLADGFEEAAATGKEWRTAPLWGIGMTAAVAGDAGYGFLHDGRARTLLEAILWHGGEAFPAREAVRTLPAEERAALLAFLNSL</sequence>
<evidence type="ECO:0000256" key="2">
    <source>
        <dbReference type="ARBA" id="ARBA00022723"/>
    </source>
</evidence>
<organism evidence="6 7">
    <name type="scientific">Tropicimonas isoalkanivorans</name>
    <dbReference type="NCBI Taxonomy" id="441112"/>
    <lineage>
        <taxon>Bacteria</taxon>
        <taxon>Pseudomonadati</taxon>
        <taxon>Pseudomonadota</taxon>
        <taxon>Alphaproteobacteria</taxon>
        <taxon>Rhodobacterales</taxon>
        <taxon>Roseobacteraceae</taxon>
        <taxon>Tropicimonas</taxon>
    </lineage>
</organism>
<evidence type="ECO:0000256" key="1">
    <source>
        <dbReference type="ARBA" id="ARBA00022617"/>
    </source>
</evidence>
<dbReference type="Pfam" id="PF06537">
    <property type="entry name" value="DHOR"/>
    <property type="match status" value="1"/>
</dbReference>
<evidence type="ECO:0000259" key="5">
    <source>
        <dbReference type="PROSITE" id="PS51007"/>
    </source>
</evidence>
<dbReference type="GO" id="GO:0020037">
    <property type="term" value="F:heme binding"/>
    <property type="evidence" value="ECO:0007669"/>
    <property type="project" value="InterPro"/>
</dbReference>
<evidence type="ECO:0000256" key="3">
    <source>
        <dbReference type="ARBA" id="ARBA00023004"/>
    </source>
</evidence>
<dbReference type="InterPro" id="IPR036909">
    <property type="entry name" value="Cyt_c-like_dom_sf"/>
</dbReference>
<dbReference type="InterPro" id="IPR010538">
    <property type="entry name" value="DHOR"/>
</dbReference>